<keyword evidence="11" id="KW-1185">Reference proteome</keyword>
<dbReference type="PANTHER" id="PTHR31595">
    <property type="entry name" value="LONG-CHAIN-ALCOHOL O-FATTY-ACYLTRANSFERASE 3-RELATED"/>
    <property type="match status" value="1"/>
</dbReference>
<gene>
    <name evidence="10" type="ORF">FMOSSE_LOCUS3685</name>
</gene>
<feature type="transmembrane region" description="Helical" evidence="8">
    <location>
        <begin position="294"/>
        <end position="316"/>
    </location>
</feature>
<sequence length="393" mass="46958">MWALEIPTQISFPLYMSLLSIWLLTFIGLSMIAPTTKQRYITLMIISLTFILIPLKYGKQFNCMYHLPIPVTIFGCFFKMLIWLKKCKQKIKETPPFFLTLFFWRKDYTGSTKSNKNSMTKEKLRSYLIQKSRKLFFRFLFHESCLYFLETFPPTIPDRSYPLRIIDYLLLNKNTFIATPYTLFYCYVYAGFLAHNMDYAYNRFLVIIALIWYIQKNSSDKNSSTNSKVEFINQYLITLLFDTPSLFNQPYLSISPSDLWGRRWHQILRECFFELGYLPIRSLFLKYQVLGHEMGLIASFTCSGIFHEYLLTVLLGRSTGEHFTFFVFHGVMVIVWDIIWLPISKYIKYFIDKRLTEFLVWNCILIFSTPWFIEPYIRSNHFHCISHLLCNNR</sequence>
<comment type="caution">
    <text evidence="10">The sequence shown here is derived from an EMBL/GenBank/DDBJ whole genome shotgun (WGS) entry which is preliminary data.</text>
</comment>
<evidence type="ECO:0000256" key="3">
    <source>
        <dbReference type="ARBA" id="ARBA00007282"/>
    </source>
</evidence>
<comment type="similarity">
    <text evidence="3">Belongs to the wax synthase family.</text>
</comment>
<organism evidence="10 11">
    <name type="scientific">Funneliformis mosseae</name>
    <name type="common">Endomycorrhizal fungus</name>
    <name type="synonym">Glomus mosseae</name>
    <dbReference type="NCBI Taxonomy" id="27381"/>
    <lineage>
        <taxon>Eukaryota</taxon>
        <taxon>Fungi</taxon>
        <taxon>Fungi incertae sedis</taxon>
        <taxon>Mucoromycota</taxon>
        <taxon>Glomeromycotina</taxon>
        <taxon>Glomeromycetes</taxon>
        <taxon>Glomerales</taxon>
        <taxon>Glomeraceae</taxon>
        <taxon>Funneliformis</taxon>
    </lineage>
</organism>
<feature type="transmembrane region" description="Helical" evidence="8">
    <location>
        <begin position="135"/>
        <end position="156"/>
    </location>
</feature>
<comment type="subcellular location">
    <subcellularLocation>
        <location evidence="1">Membrane</location>
        <topology evidence="1">Multi-pass membrane protein</topology>
    </subcellularLocation>
</comment>
<evidence type="ECO:0000259" key="9">
    <source>
        <dbReference type="Pfam" id="PF13813"/>
    </source>
</evidence>
<dbReference type="GO" id="GO:0006629">
    <property type="term" value="P:lipid metabolic process"/>
    <property type="evidence" value="ECO:0007669"/>
    <property type="project" value="InterPro"/>
</dbReference>
<proteinExistence type="inferred from homology"/>
<feature type="transmembrane region" description="Helical" evidence="8">
    <location>
        <begin position="64"/>
        <end position="84"/>
    </location>
</feature>
<feature type="transmembrane region" description="Helical" evidence="8">
    <location>
        <begin position="12"/>
        <end position="33"/>
    </location>
</feature>
<dbReference type="AlphaFoldDB" id="A0A9N8WLW6"/>
<dbReference type="GO" id="GO:0008374">
    <property type="term" value="F:O-acyltransferase activity"/>
    <property type="evidence" value="ECO:0007669"/>
    <property type="project" value="InterPro"/>
</dbReference>
<accession>A0A9N8WLW6</accession>
<dbReference type="PANTHER" id="PTHR31595:SF57">
    <property type="entry name" value="OS04G0481900 PROTEIN"/>
    <property type="match status" value="1"/>
</dbReference>
<evidence type="ECO:0000256" key="2">
    <source>
        <dbReference type="ARBA" id="ARBA00005179"/>
    </source>
</evidence>
<feature type="transmembrane region" description="Helical" evidence="8">
    <location>
        <begin position="355"/>
        <end position="373"/>
    </location>
</feature>
<feature type="transmembrane region" description="Helical" evidence="8">
    <location>
        <begin position="176"/>
        <end position="194"/>
    </location>
</feature>
<feature type="transmembrane region" description="Helical" evidence="8">
    <location>
        <begin position="40"/>
        <end position="58"/>
    </location>
</feature>
<keyword evidence="7 8" id="KW-0472">Membrane</keyword>
<name>A0A9N8WLW6_FUNMO</name>
<evidence type="ECO:0000313" key="11">
    <source>
        <dbReference type="Proteomes" id="UP000789375"/>
    </source>
</evidence>
<dbReference type="InterPro" id="IPR032805">
    <property type="entry name" value="Wax_synthase_dom"/>
</dbReference>
<evidence type="ECO:0000256" key="4">
    <source>
        <dbReference type="ARBA" id="ARBA00022679"/>
    </source>
</evidence>
<evidence type="ECO:0000256" key="1">
    <source>
        <dbReference type="ARBA" id="ARBA00004141"/>
    </source>
</evidence>
<evidence type="ECO:0000256" key="5">
    <source>
        <dbReference type="ARBA" id="ARBA00022692"/>
    </source>
</evidence>
<evidence type="ECO:0000256" key="7">
    <source>
        <dbReference type="ARBA" id="ARBA00023136"/>
    </source>
</evidence>
<keyword evidence="5 8" id="KW-0812">Transmembrane</keyword>
<feature type="transmembrane region" description="Helical" evidence="8">
    <location>
        <begin position="322"/>
        <end position="343"/>
    </location>
</feature>
<dbReference type="Proteomes" id="UP000789375">
    <property type="component" value="Unassembled WGS sequence"/>
</dbReference>
<protein>
    <submittedName>
        <fullName evidence="10">9490_t:CDS:1</fullName>
    </submittedName>
</protein>
<keyword evidence="6 8" id="KW-1133">Transmembrane helix</keyword>
<dbReference type="InterPro" id="IPR044851">
    <property type="entry name" value="Wax_synthase"/>
</dbReference>
<dbReference type="GO" id="GO:0016020">
    <property type="term" value="C:membrane"/>
    <property type="evidence" value="ECO:0007669"/>
    <property type="project" value="UniProtKB-SubCell"/>
</dbReference>
<dbReference type="EMBL" id="CAJVPP010000568">
    <property type="protein sequence ID" value="CAG8494045.1"/>
    <property type="molecule type" value="Genomic_DNA"/>
</dbReference>
<evidence type="ECO:0000256" key="6">
    <source>
        <dbReference type="ARBA" id="ARBA00022989"/>
    </source>
</evidence>
<evidence type="ECO:0000256" key="8">
    <source>
        <dbReference type="SAM" id="Phobius"/>
    </source>
</evidence>
<keyword evidence="4" id="KW-0808">Transferase</keyword>
<feature type="domain" description="Wax synthase" evidence="9">
    <location>
        <begin position="244"/>
        <end position="327"/>
    </location>
</feature>
<reference evidence="10" key="1">
    <citation type="submission" date="2021-06" db="EMBL/GenBank/DDBJ databases">
        <authorList>
            <person name="Kallberg Y."/>
            <person name="Tangrot J."/>
            <person name="Rosling A."/>
        </authorList>
    </citation>
    <scope>NUCLEOTIDE SEQUENCE</scope>
    <source>
        <strain evidence="10">87-6 pot B 2015</strain>
    </source>
</reference>
<evidence type="ECO:0000313" key="10">
    <source>
        <dbReference type="EMBL" id="CAG8494045.1"/>
    </source>
</evidence>
<comment type="pathway">
    <text evidence="2">Secondary metabolite biosynthesis.</text>
</comment>
<dbReference type="Pfam" id="PF13813">
    <property type="entry name" value="MBOAT_2"/>
    <property type="match status" value="1"/>
</dbReference>